<dbReference type="InterPro" id="IPR036477">
    <property type="entry name" value="Formyl_transf_N_sf"/>
</dbReference>
<keyword evidence="4" id="KW-1185">Reference proteome</keyword>
<reference evidence="3 4" key="1">
    <citation type="submission" date="2023-08" db="EMBL/GenBank/DDBJ databases">
        <title>Draft genome sequence of Algoriphagus taiwanensis.</title>
        <authorList>
            <person name="Takatani N."/>
            <person name="Hosokawa M."/>
            <person name="Sawabe T."/>
        </authorList>
    </citation>
    <scope>NUCLEOTIDE SEQUENCE [LARGE SCALE GENOMIC DNA]</scope>
    <source>
        <strain evidence="3 4">JCM 19755</strain>
    </source>
</reference>
<feature type="domain" description="Glucosamine inositolphosphorylceramide transferase 1 N-terminal" evidence="2">
    <location>
        <begin position="191"/>
        <end position="415"/>
    </location>
</feature>
<dbReference type="RefSeq" id="WP_420915757.1">
    <property type="nucleotide sequence ID" value="NZ_BTPE01000025.1"/>
</dbReference>
<dbReference type="Pfam" id="PF24793">
    <property type="entry name" value="GINT1_N"/>
    <property type="match status" value="1"/>
</dbReference>
<organism evidence="3 4">
    <name type="scientific">Algoriphagus taiwanensis</name>
    <dbReference type="NCBI Taxonomy" id="1445656"/>
    <lineage>
        <taxon>Bacteria</taxon>
        <taxon>Pseudomonadati</taxon>
        <taxon>Bacteroidota</taxon>
        <taxon>Cytophagia</taxon>
        <taxon>Cytophagales</taxon>
        <taxon>Cyclobacteriaceae</taxon>
        <taxon>Algoriphagus</taxon>
    </lineage>
</organism>
<name>A0ABQ6Q6A6_9BACT</name>
<dbReference type="SUPFAM" id="SSF53328">
    <property type="entry name" value="Formyltransferase"/>
    <property type="match status" value="1"/>
</dbReference>
<dbReference type="Pfam" id="PF00551">
    <property type="entry name" value="Formyl_trans_N"/>
    <property type="match status" value="1"/>
</dbReference>
<accession>A0ABQ6Q6A6</accession>
<dbReference type="SUPFAM" id="SSF75005">
    <property type="entry name" value="Arabinanase/levansucrase/invertase"/>
    <property type="match status" value="1"/>
</dbReference>
<sequence length="448" mass="52412">MINPIQKKYRDYFLESDLKQIARLKPDILIRFGFRILSGPILNLPHLGIWSFHHGDPQIYRGGPPAFWEVIRQIPATGCVLMQLNEDLDQGKVLYQTHTQTDPLSVQRNANKLFWMSSFFPLRVLKEIDRIGADRWKERIEKKSIAPPSPLWKNPKSFELTKGLGNLFLRNLKRKLLEIKYPAHWEVGLVSTLPLSNQVISKQEINFFTNSEPSTTYFADPFPFFHQGKLMFFAELFDKKKGKGNIALLNEEGNHQVILEKPYHLSYPFLWEEDGNYYLLPESAEAGQIMVYRSTNFPFSWDKTQILFPEEAYDPTLWKTEQGYWLFVNQKCHPACSPFDELNLYFSPSLVKAKWTPHPKNPIVSDVRGARPAGRLFEKDGKLFRPAQDSERRYGHRIRVMEIKKLDLYEYLEEEAFHVEPDETSGILGIHTLNQVGDHWIMDFYSRK</sequence>
<feature type="domain" description="Formyl transferase N-terminal" evidence="1">
    <location>
        <begin position="18"/>
        <end position="102"/>
    </location>
</feature>
<evidence type="ECO:0000313" key="4">
    <source>
        <dbReference type="Proteomes" id="UP001307705"/>
    </source>
</evidence>
<evidence type="ECO:0000259" key="2">
    <source>
        <dbReference type="Pfam" id="PF24793"/>
    </source>
</evidence>
<comment type="caution">
    <text evidence="3">The sequence shown here is derived from an EMBL/GenBank/DDBJ whole genome shotgun (WGS) entry which is preliminary data.</text>
</comment>
<protein>
    <recommendedName>
        <fullName evidence="5">Methionyl-tRNA formyltransferase</fullName>
    </recommendedName>
</protein>
<gene>
    <name evidence="3" type="ORF">Ataiwa_39860</name>
</gene>
<evidence type="ECO:0008006" key="5">
    <source>
        <dbReference type="Google" id="ProtNLM"/>
    </source>
</evidence>
<proteinExistence type="predicted"/>
<dbReference type="Gene3D" id="3.40.50.170">
    <property type="entry name" value="Formyl transferase, N-terminal domain"/>
    <property type="match status" value="1"/>
</dbReference>
<dbReference type="InterPro" id="IPR023296">
    <property type="entry name" value="Glyco_hydro_beta-prop_sf"/>
</dbReference>
<evidence type="ECO:0000313" key="3">
    <source>
        <dbReference type="EMBL" id="GMQ35713.1"/>
    </source>
</evidence>
<evidence type="ECO:0000259" key="1">
    <source>
        <dbReference type="Pfam" id="PF00551"/>
    </source>
</evidence>
<dbReference type="EMBL" id="BTPE01000025">
    <property type="protein sequence ID" value="GMQ35713.1"/>
    <property type="molecule type" value="Genomic_DNA"/>
</dbReference>
<dbReference type="Proteomes" id="UP001307705">
    <property type="component" value="Unassembled WGS sequence"/>
</dbReference>
<dbReference type="InterPro" id="IPR056442">
    <property type="entry name" value="GINT1_N"/>
</dbReference>
<dbReference type="InterPro" id="IPR002376">
    <property type="entry name" value="Formyl_transf_N"/>
</dbReference>